<organism evidence="1">
    <name type="scientific">freshwater metagenome</name>
    <dbReference type="NCBI Taxonomy" id="449393"/>
    <lineage>
        <taxon>unclassified sequences</taxon>
        <taxon>metagenomes</taxon>
        <taxon>ecological metagenomes</taxon>
    </lineage>
</organism>
<gene>
    <name evidence="1" type="ORF">UFOPK4367_00803</name>
</gene>
<name>A0A6J7VA78_9ZZZZ</name>
<accession>A0A6J7VA78</accession>
<protein>
    <submittedName>
        <fullName evidence="1">Unannotated protein</fullName>
    </submittedName>
</protein>
<reference evidence="1" key="1">
    <citation type="submission" date="2020-05" db="EMBL/GenBank/DDBJ databases">
        <authorList>
            <person name="Chiriac C."/>
            <person name="Salcher M."/>
            <person name="Ghai R."/>
            <person name="Kavagutti S V."/>
        </authorList>
    </citation>
    <scope>NUCLEOTIDE SEQUENCE</scope>
</reference>
<proteinExistence type="predicted"/>
<dbReference type="EMBL" id="CAFBRC010000044">
    <property type="protein sequence ID" value="CAB5075475.1"/>
    <property type="molecule type" value="Genomic_DNA"/>
</dbReference>
<evidence type="ECO:0000313" key="1">
    <source>
        <dbReference type="EMBL" id="CAB5075475.1"/>
    </source>
</evidence>
<dbReference type="AlphaFoldDB" id="A0A6J7VA78"/>
<sequence length="95" mass="9914">MSFAIKEPEQMNSGVPCASSEYQIEATQGALDAASATSLPKTTASERPAKAASATMAAAAINATAPAVRFTAFTALTCVILLHRPLKGTFLRFPR</sequence>